<feature type="signal peptide" evidence="1">
    <location>
        <begin position="1"/>
        <end position="17"/>
    </location>
</feature>
<keyword evidence="1" id="KW-0732">Signal</keyword>
<dbReference type="InterPro" id="IPR012338">
    <property type="entry name" value="Beta-lactam/transpept-like"/>
</dbReference>
<dbReference type="Gene3D" id="3.40.710.10">
    <property type="entry name" value="DD-peptidase/beta-lactamase superfamily"/>
    <property type="match status" value="1"/>
</dbReference>
<keyword evidence="3" id="KW-1185">Reference proteome</keyword>
<dbReference type="STRING" id="1159016.SAMN02927937_02506"/>
<proteinExistence type="predicted"/>
<evidence type="ECO:0000256" key="1">
    <source>
        <dbReference type="SAM" id="SignalP"/>
    </source>
</evidence>
<protein>
    <submittedName>
        <fullName evidence="2">Beta-lactamase class D</fullName>
    </submittedName>
</protein>
<dbReference type="RefSeq" id="WP_091101655.1">
    <property type="nucleotide sequence ID" value="NZ_FNXE01000045.1"/>
</dbReference>
<dbReference type="EMBL" id="FNXE01000045">
    <property type="protein sequence ID" value="SEH97821.1"/>
    <property type="molecule type" value="Genomic_DNA"/>
</dbReference>
<dbReference type="AlphaFoldDB" id="A0A1H6MJS1"/>
<feature type="chain" id="PRO_5011748673" evidence="1">
    <location>
        <begin position="18"/>
        <end position="259"/>
    </location>
</feature>
<dbReference type="Proteomes" id="UP000199634">
    <property type="component" value="Unassembled WGS sequence"/>
</dbReference>
<gene>
    <name evidence="2" type="ORF">SAMN02927937_02506</name>
</gene>
<reference evidence="2 3" key="1">
    <citation type="submission" date="2016-10" db="EMBL/GenBank/DDBJ databases">
        <authorList>
            <person name="de Groot N.N."/>
        </authorList>
    </citation>
    <scope>NUCLEOTIDE SEQUENCE [LARGE SCALE GENOMIC DNA]</scope>
    <source>
        <strain evidence="2 3">CGMCC 1.10825</strain>
    </source>
</reference>
<accession>A0A1H6MJS1</accession>
<dbReference type="OrthoDB" id="9762883at2"/>
<name>A0A1H6MJS1_9FLAO</name>
<evidence type="ECO:0000313" key="3">
    <source>
        <dbReference type="Proteomes" id="UP000199634"/>
    </source>
</evidence>
<evidence type="ECO:0000313" key="2">
    <source>
        <dbReference type="EMBL" id="SEH97821.1"/>
    </source>
</evidence>
<sequence>MKYVLLFLFSGIFNLQAQNYLDYYFKSNNIDGAIVIYNQNKDEWLFNTEVEPFSNTPVAAHFQLWQALVGLEEKVFKTDVNEKKLWDGVKRSFFEERKPEWNRDTNLIDAIKNKTDWYFDLLQNNLPEKSYLQNIKNPPLLKEIKNNESLYFWNYAGLTNPNTMILFLKDLYETKLPFNKKYQQFVINQLFIHDNLAIHTAETSYLGKKIDWTIGIYLKQDKPVYFSLRTYRSLETEKLEDYEKRKNLIISQIFDVLNF</sequence>
<organism evidence="2 3">
    <name type="scientific">Paenimyroides marinum</name>
    <dbReference type="NCBI Taxonomy" id="1159016"/>
    <lineage>
        <taxon>Bacteria</taxon>
        <taxon>Pseudomonadati</taxon>
        <taxon>Bacteroidota</taxon>
        <taxon>Flavobacteriia</taxon>
        <taxon>Flavobacteriales</taxon>
        <taxon>Flavobacteriaceae</taxon>
        <taxon>Paenimyroides</taxon>
    </lineage>
</organism>